<keyword evidence="3" id="KW-1185">Reference proteome</keyword>
<evidence type="ECO:0008006" key="4">
    <source>
        <dbReference type="Google" id="ProtNLM"/>
    </source>
</evidence>
<comment type="caution">
    <text evidence="2">The sequence shown here is derived from an EMBL/GenBank/DDBJ whole genome shotgun (WGS) entry which is preliminary data.</text>
</comment>
<evidence type="ECO:0000256" key="1">
    <source>
        <dbReference type="SAM" id="MobiDB-lite"/>
    </source>
</evidence>
<dbReference type="Proteomes" id="UP001139384">
    <property type="component" value="Unassembled WGS sequence"/>
</dbReference>
<name>A0A9X1Q211_STRM4</name>
<feature type="region of interest" description="Disordered" evidence="1">
    <location>
        <begin position="574"/>
        <end position="615"/>
    </location>
</feature>
<dbReference type="RefSeq" id="WP_234766162.1">
    <property type="nucleotide sequence ID" value="NZ_JAKEIP010000164.1"/>
</dbReference>
<sequence>MGLRQFLIDAWGWLNFKPVYADPTTGDPNRRAFPSAYATWVPEEDTRRLAAYTVLAAYDGGQAGELAEVRDGPSARERREYGDPAAFVDAITSDVLGDEQRIVVAGTEPDDTTTFDEEARAVQEDLLTWAEDEQLAMRMQQAERKAVGLGDAIYRVSWEPDKRRPVVRVMDPGFYFPILGDDGGEFPHRVHFAWEIPEDKRRGLKARLRRITYELGPIRPATVSGADRRGRPLRAFVGDEDDPQLTPGDTADEHGRIWRQYAWNDEPSDLTCYLTDATWLLEDLERTDDVDNLPMGKATYAQRGDGEVLDALDLLIDFIPVVHLPNTVPGAEEHWGKASLAAVLQIMDELAASDTDAARASATTGIPILSVSGLQDGRASVQVEPGTVFRLADGGRMDVVNTAPQLAQLLATVETLRERAAVNLRLPPIALGTQDPAQLPSGYALKISLGPLDKLIAAMRLARRHKYQLLLRFVQRLFIAGQHPDWIGRGVHPANMVFGAYTPTDRMGVLEEVATAYAARLISLETALRMLAEGGWPIEDIPEEIERIQSRAFDQAAALADATGDAAAVRDYLGMKPADPEQIPAPVLPGPSGPPAAEGTGVDAGQQQSRSPVNS</sequence>
<dbReference type="AlphaFoldDB" id="A0A9X1Q211"/>
<proteinExistence type="predicted"/>
<feature type="compositionally biased region" description="Polar residues" evidence="1">
    <location>
        <begin position="605"/>
        <end position="615"/>
    </location>
</feature>
<gene>
    <name evidence="2" type="ORF">L0P92_29870</name>
</gene>
<protein>
    <recommendedName>
        <fullName evidence="4">Phage portal protein</fullName>
    </recommendedName>
</protein>
<feature type="region of interest" description="Disordered" evidence="1">
    <location>
        <begin position="233"/>
        <end position="252"/>
    </location>
</feature>
<dbReference type="EMBL" id="JAKEIP010000164">
    <property type="protein sequence ID" value="MCF1597735.1"/>
    <property type="molecule type" value="Genomic_DNA"/>
</dbReference>
<accession>A0A9X1Q211</accession>
<organism evidence="2 3">
    <name type="scientific">Streptomyces muensis</name>
    <dbReference type="NCBI Taxonomy" id="1077944"/>
    <lineage>
        <taxon>Bacteria</taxon>
        <taxon>Bacillati</taxon>
        <taxon>Actinomycetota</taxon>
        <taxon>Actinomycetes</taxon>
        <taxon>Kitasatosporales</taxon>
        <taxon>Streptomycetaceae</taxon>
        <taxon>Streptomyces</taxon>
    </lineage>
</organism>
<evidence type="ECO:0000313" key="3">
    <source>
        <dbReference type="Proteomes" id="UP001139384"/>
    </source>
</evidence>
<reference evidence="2" key="1">
    <citation type="submission" date="2022-01" db="EMBL/GenBank/DDBJ databases">
        <title>Draft Genome Sequences of Seven Type Strains of the Genus Streptomyces.</title>
        <authorList>
            <person name="Aziz S."/>
            <person name="Coretto E."/>
            <person name="Chronakova A."/>
            <person name="Sproer C."/>
            <person name="Huber K."/>
            <person name="Nouioui I."/>
            <person name="Gross H."/>
        </authorList>
    </citation>
    <scope>NUCLEOTIDE SEQUENCE</scope>
    <source>
        <strain evidence="2">DSM 103493</strain>
    </source>
</reference>
<evidence type="ECO:0000313" key="2">
    <source>
        <dbReference type="EMBL" id="MCF1597735.1"/>
    </source>
</evidence>